<keyword evidence="3" id="KW-1185">Reference proteome</keyword>
<dbReference type="InterPro" id="IPR042245">
    <property type="entry name" value="Tgt2/MlaC_sf"/>
</dbReference>
<dbReference type="AlphaFoldDB" id="A0A7H1MD39"/>
<proteinExistence type="predicted"/>
<dbReference type="PANTHER" id="PTHR36573">
    <property type="entry name" value="INTERMEMBRANE PHOSPHOLIPID TRANSPORT SYSTEM BINDING PROTEIN MLAC"/>
    <property type="match status" value="1"/>
</dbReference>
<reference evidence="2" key="1">
    <citation type="submission" date="2024-06" db="EMBL/GenBank/DDBJ databases">
        <title>Complete Genome Sequence of mouse commensal type strain Neisseria musculi.</title>
        <authorList>
            <person name="Thapa E."/>
            <person name="Aluvathingal J."/>
            <person name="Nadendla S."/>
            <person name="Mehta A."/>
            <person name="Tettelin H."/>
            <person name="Weyand N.J."/>
        </authorList>
    </citation>
    <scope>NUCLEOTIDE SEQUENCE</scope>
    <source>
        <strain evidence="2">NW831</strain>
    </source>
</reference>
<feature type="chain" id="PRO_5028906974" evidence="1">
    <location>
        <begin position="23"/>
        <end position="199"/>
    </location>
</feature>
<dbReference type="PANTHER" id="PTHR36573:SF1">
    <property type="entry name" value="INTERMEMBRANE PHOSPHOLIPID TRANSPORT SYSTEM BINDING PROTEIN MLAC"/>
    <property type="match status" value="1"/>
</dbReference>
<accession>A0A7H1MD39</accession>
<sequence>MKKSALFSAFGIGLLSINLAFATPAEAVNQVRTNATQVLDILKEANGSNDAAVRRKAESHALPNFDFQRMTALAVGNPWREATPAQKQVLSKEFQTLLIRTYSGTMLKYKNANVVVKDNPVVNRGGKEVVVRAEITQPGGKPVMMDFSTYQSGGKYRAYNVAIEGASLVTVYRNQFGETIKNKGIDGLIAELKSKNGGR</sequence>
<name>A0A7H1MD39_9NEIS</name>
<dbReference type="KEGG" id="nmus:H7A79_1867"/>
<dbReference type="EMBL" id="CP060414">
    <property type="protein sequence ID" value="QNT59554.1"/>
    <property type="molecule type" value="Genomic_DNA"/>
</dbReference>
<keyword evidence="1" id="KW-0732">Signal</keyword>
<dbReference type="InterPro" id="IPR008869">
    <property type="entry name" value="MlaC/ttg2D"/>
</dbReference>
<dbReference type="Proteomes" id="UP000516412">
    <property type="component" value="Chromosome"/>
</dbReference>
<gene>
    <name evidence="2" type="ORF">H7A79_1867</name>
</gene>
<protein>
    <submittedName>
        <fullName evidence="2">Toluene tolerance Ttg2 family protein</fullName>
    </submittedName>
</protein>
<dbReference type="RefSeq" id="WP_187000159.1">
    <property type="nucleotide sequence ID" value="NZ_CP060414.2"/>
</dbReference>
<organism evidence="2 3">
    <name type="scientific">Neisseria musculi</name>
    <dbReference type="NCBI Taxonomy" id="1815583"/>
    <lineage>
        <taxon>Bacteria</taxon>
        <taxon>Pseudomonadati</taxon>
        <taxon>Pseudomonadota</taxon>
        <taxon>Betaproteobacteria</taxon>
        <taxon>Neisseriales</taxon>
        <taxon>Neisseriaceae</taxon>
        <taxon>Neisseria</taxon>
    </lineage>
</organism>
<dbReference type="PIRSF" id="PIRSF004649">
    <property type="entry name" value="MlaC"/>
    <property type="match status" value="1"/>
</dbReference>
<evidence type="ECO:0000256" key="1">
    <source>
        <dbReference type="SAM" id="SignalP"/>
    </source>
</evidence>
<evidence type="ECO:0000313" key="3">
    <source>
        <dbReference type="Proteomes" id="UP000516412"/>
    </source>
</evidence>
<evidence type="ECO:0000313" key="2">
    <source>
        <dbReference type="EMBL" id="QNT59554.1"/>
    </source>
</evidence>
<feature type="signal peptide" evidence="1">
    <location>
        <begin position="1"/>
        <end position="22"/>
    </location>
</feature>
<dbReference type="Gene3D" id="3.10.450.710">
    <property type="entry name" value="Tgt2/MlaC"/>
    <property type="match status" value="1"/>
</dbReference>
<dbReference type="Pfam" id="PF05494">
    <property type="entry name" value="MlaC"/>
    <property type="match status" value="1"/>
</dbReference>